<organism evidence="1 2">
    <name type="scientific">Henosepilachna vigintioctopunctata</name>
    <dbReference type="NCBI Taxonomy" id="420089"/>
    <lineage>
        <taxon>Eukaryota</taxon>
        <taxon>Metazoa</taxon>
        <taxon>Ecdysozoa</taxon>
        <taxon>Arthropoda</taxon>
        <taxon>Hexapoda</taxon>
        <taxon>Insecta</taxon>
        <taxon>Pterygota</taxon>
        <taxon>Neoptera</taxon>
        <taxon>Endopterygota</taxon>
        <taxon>Coleoptera</taxon>
        <taxon>Polyphaga</taxon>
        <taxon>Cucujiformia</taxon>
        <taxon>Coccinelloidea</taxon>
        <taxon>Coccinellidae</taxon>
        <taxon>Epilachninae</taxon>
        <taxon>Epilachnini</taxon>
        <taxon>Henosepilachna</taxon>
    </lineage>
</organism>
<protein>
    <submittedName>
        <fullName evidence="1">Uncharacterized protein</fullName>
    </submittedName>
</protein>
<comment type="caution">
    <text evidence="1">The sequence shown here is derived from an EMBL/GenBank/DDBJ whole genome shotgun (WGS) entry which is preliminary data.</text>
</comment>
<accession>A0AAW1TH80</accession>
<dbReference type="AlphaFoldDB" id="A0AAW1TH80"/>
<gene>
    <name evidence="1" type="ORF">WA026_003182</name>
</gene>
<dbReference type="Proteomes" id="UP001431783">
    <property type="component" value="Unassembled WGS sequence"/>
</dbReference>
<dbReference type="EMBL" id="JARQZJ010000001">
    <property type="protein sequence ID" value="KAK9869427.1"/>
    <property type="molecule type" value="Genomic_DNA"/>
</dbReference>
<name>A0AAW1TH80_9CUCU</name>
<sequence>MEKLQFKFQLLEGSDKEYILCVTTITTQDGHTYKIPNEYYKVEHNVDHVKTATFTKVKKALKRRNQMRNVWKKLRSNLACCISLEIIHLFVLGVLSSSYLAHINFYRKWTFDPYLSRKAALSLANNDFTPPRHWHKSPQIT</sequence>
<reference evidence="1 2" key="1">
    <citation type="submission" date="2023-03" db="EMBL/GenBank/DDBJ databases">
        <title>Genome insight into feeding habits of ladybird beetles.</title>
        <authorList>
            <person name="Li H.-S."/>
            <person name="Huang Y.-H."/>
            <person name="Pang H."/>
        </authorList>
    </citation>
    <scope>NUCLEOTIDE SEQUENCE [LARGE SCALE GENOMIC DNA]</scope>
    <source>
        <strain evidence="1">SYSU_2023b</strain>
        <tissue evidence="1">Whole body</tissue>
    </source>
</reference>
<evidence type="ECO:0000313" key="2">
    <source>
        <dbReference type="Proteomes" id="UP001431783"/>
    </source>
</evidence>
<keyword evidence="2" id="KW-1185">Reference proteome</keyword>
<proteinExistence type="predicted"/>
<evidence type="ECO:0000313" key="1">
    <source>
        <dbReference type="EMBL" id="KAK9869427.1"/>
    </source>
</evidence>